<evidence type="ECO:0008006" key="3">
    <source>
        <dbReference type="Google" id="ProtNLM"/>
    </source>
</evidence>
<comment type="caution">
    <text evidence="1">The sequence shown here is derived from an EMBL/GenBank/DDBJ whole genome shotgun (WGS) entry which is preliminary data.</text>
</comment>
<reference evidence="2" key="1">
    <citation type="journal article" date="2019" name="Int. J. Syst. Evol. Microbiol.">
        <title>The Global Catalogue of Microorganisms (GCM) 10K type strain sequencing project: providing services to taxonomists for standard genome sequencing and annotation.</title>
        <authorList>
            <consortium name="The Broad Institute Genomics Platform"/>
            <consortium name="The Broad Institute Genome Sequencing Center for Infectious Disease"/>
            <person name="Wu L."/>
            <person name="Ma J."/>
        </authorList>
    </citation>
    <scope>NUCLEOTIDE SEQUENCE [LARGE SCALE GENOMIC DNA]</scope>
    <source>
        <strain evidence="2">CGMCC 4.7677</strain>
    </source>
</reference>
<dbReference type="RefSeq" id="WP_191246854.1">
    <property type="nucleotide sequence ID" value="NZ_BNAU01000005.1"/>
</dbReference>
<organism evidence="1 2">
    <name type="scientific">Amycolatopsis deserti</name>
    <dbReference type="NCBI Taxonomy" id="185696"/>
    <lineage>
        <taxon>Bacteria</taxon>
        <taxon>Bacillati</taxon>
        <taxon>Actinomycetota</taxon>
        <taxon>Actinomycetes</taxon>
        <taxon>Pseudonocardiales</taxon>
        <taxon>Pseudonocardiaceae</taxon>
        <taxon>Amycolatopsis</taxon>
    </lineage>
</organism>
<dbReference type="EMBL" id="BNAU01000005">
    <property type="protein sequence ID" value="GHF08489.1"/>
    <property type="molecule type" value="Genomic_DNA"/>
</dbReference>
<evidence type="ECO:0000313" key="1">
    <source>
        <dbReference type="EMBL" id="GHF08489.1"/>
    </source>
</evidence>
<dbReference type="Gene3D" id="3.40.50.150">
    <property type="entry name" value="Vaccinia Virus protein VP39"/>
    <property type="match status" value="1"/>
</dbReference>
<dbReference type="SUPFAM" id="SSF53335">
    <property type="entry name" value="S-adenosyl-L-methionine-dependent methyltransferases"/>
    <property type="match status" value="1"/>
</dbReference>
<dbReference type="PIRSF" id="PIRSF017393">
    <property type="entry name" value="MTase_SAV2177"/>
    <property type="match status" value="1"/>
</dbReference>
<dbReference type="InterPro" id="IPR029063">
    <property type="entry name" value="SAM-dependent_MTases_sf"/>
</dbReference>
<sequence>MTTDDERPSASRLYNLYLGGEHHSALERTFAEETVYPLIPFIVEWAQLSREFLKRAVTFCHDQGIRQFVDIGAGYPTPGGNVHELAYDARVVYVDNDPDVVTALSDLTRDDSRVQVISGDLRRPADALRQLDGVLNLSDPTALLMNAVLHFVDQPAPLVHEWGGAFAPGSYLVISHGAVDDASASPDARAELVRRYTRNSATVIPRTAEEISEFFRGLEMVPPGLVPAADWRSGIPRALHDQRARRGSLAGVGCKPLR</sequence>
<dbReference type="Pfam" id="PF04672">
    <property type="entry name" value="Methyltransf_19"/>
    <property type="match status" value="1"/>
</dbReference>
<gene>
    <name evidence="1" type="ORF">GCM10017786_47860</name>
</gene>
<protein>
    <recommendedName>
        <fullName evidence="3">S-adenosyl methyltransferase</fullName>
    </recommendedName>
</protein>
<accession>A0ABQ3JBD7</accession>
<proteinExistence type="predicted"/>
<keyword evidence="2" id="KW-1185">Reference proteome</keyword>
<dbReference type="Proteomes" id="UP000605897">
    <property type="component" value="Unassembled WGS sequence"/>
</dbReference>
<dbReference type="InterPro" id="IPR006764">
    <property type="entry name" value="SAM_dep_MeTrfase_SAV2177_type"/>
</dbReference>
<evidence type="ECO:0000313" key="2">
    <source>
        <dbReference type="Proteomes" id="UP000605897"/>
    </source>
</evidence>
<name>A0ABQ3JBD7_9PSEU</name>